<dbReference type="RefSeq" id="WP_245971744.1">
    <property type="nucleotide sequence ID" value="NZ_RBIL01000001.1"/>
</dbReference>
<name>A0A660LCR3_9ACTN</name>
<dbReference type="Gene3D" id="3.90.1530.30">
    <property type="match status" value="1"/>
</dbReference>
<evidence type="ECO:0000256" key="3">
    <source>
        <dbReference type="ARBA" id="ARBA00023125"/>
    </source>
</evidence>
<evidence type="ECO:0000313" key="6">
    <source>
        <dbReference type="Proteomes" id="UP000278962"/>
    </source>
</evidence>
<accession>A0A660LCR3</accession>
<dbReference type="InterPro" id="IPR050336">
    <property type="entry name" value="Chromosome_partition/occlusion"/>
</dbReference>
<dbReference type="NCBIfam" id="TIGR00180">
    <property type="entry name" value="parB_part"/>
    <property type="match status" value="1"/>
</dbReference>
<dbReference type="AlphaFoldDB" id="A0A660LCR3"/>
<dbReference type="FunFam" id="3.90.1530.30:FF:000001">
    <property type="entry name" value="Chromosome partitioning protein ParB"/>
    <property type="match status" value="1"/>
</dbReference>
<dbReference type="SUPFAM" id="SSF110849">
    <property type="entry name" value="ParB/Sulfiredoxin"/>
    <property type="match status" value="1"/>
</dbReference>
<comment type="similarity">
    <text evidence="1">Belongs to the ParB family.</text>
</comment>
<reference evidence="5 6" key="1">
    <citation type="submission" date="2018-10" db="EMBL/GenBank/DDBJ databases">
        <title>Genomic Encyclopedia of Archaeal and Bacterial Type Strains, Phase II (KMG-II): from individual species to whole genera.</title>
        <authorList>
            <person name="Goeker M."/>
        </authorList>
    </citation>
    <scope>NUCLEOTIDE SEQUENCE [LARGE SCALE GENOMIC DNA]</scope>
    <source>
        <strain evidence="5 6">DSM 14954</strain>
    </source>
</reference>
<dbReference type="Pfam" id="PF17762">
    <property type="entry name" value="HTH_ParB"/>
    <property type="match status" value="1"/>
</dbReference>
<dbReference type="Gene3D" id="1.10.10.2830">
    <property type="match status" value="1"/>
</dbReference>
<dbReference type="PANTHER" id="PTHR33375:SF1">
    <property type="entry name" value="CHROMOSOME-PARTITIONING PROTEIN PARB-RELATED"/>
    <property type="match status" value="1"/>
</dbReference>
<dbReference type="GO" id="GO:0005694">
    <property type="term" value="C:chromosome"/>
    <property type="evidence" value="ECO:0007669"/>
    <property type="project" value="TreeGrafter"/>
</dbReference>
<organism evidence="5 6">
    <name type="scientific">Solirubrobacter pauli</name>
    <dbReference type="NCBI Taxonomy" id="166793"/>
    <lineage>
        <taxon>Bacteria</taxon>
        <taxon>Bacillati</taxon>
        <taxon>Actinomycetota</taxon>
        <taxon>Thermoleophilia</taxon>
        <taxon>Solirubrobacterales</taxon>
        <taxon>Solirubrobacteraceae</taxon>
        <taxon>Solirubrobacter</taxon>
    </lineage>
</organism>
<feature type="domain" description="ParB-like N-terminal" evidence="4">
    <location>
        <begin position="2"/>
        <end position="93"/>
    </location>
</feature>
<dbReference type="CDD" id="cd16393">
    <property type="entry name" value="SPO0J_N"/>
    <property type="match status" value="1"/>
</dbReference>
<dbReference type="Pfam" id="PF02195">
    <property type="entry name" value="ParB_N"/>
    <property type="match status" value="1"/>
</dbReference>
<dbReference type="InterPro" id="IPR004437">
    <property type="entry name" value="ParB/RepB/Spo0J"/>
</dbReference>
<dbReference type="FunFam" id="1.10.10.2830:FF:000001">
    <property type="entry name" value="Chromosome partitioning protein ParB"/>
    <property type="match status" value="1"/>
</dbReference>
<dbReference type="InterPro" id="IPR041468">
    <property type="entry name" value="HTH_ParB/Spo0J"/>
</dbReference>
<evidence type="ECO:0000313" key="5">
    <source>
        <dbReference type="EMBL" id="RKQ90834.1"/>
    </source>
</evidence>
<dbReference type="Proteomes" id="UP000278962">
    <property type="component" value="Unassembled WGS sequence"/>
</dbReference>
<dbReference type="SUPFAM" id="SSF109709">
    <property type="entry name" value="KorB DNA-binding domain-like"/>
    <property type="match status" value="1"/>
</dbReference>
<dbReference type="SMART" id="SM00470">
    <property type="entry name" value="ParB"/>
    <property type="match status" value="1"/>
</dbReference>
<dbReference type="PANTHER" id="PTHR33375">
    <property type="entry name" value="CHROMOSOME-PARTITIONING PROTEIN PARB-RELATED"/>
    <property type="match status" value="1"/>
</dbReference>
<keyword evidence="2" id="KW-0159">Chromosome partition</keyword>
<dbReference type="InterPro" id="IPR003115">
    <property type="entry name" value="ParB_N"/>
</dbReference>
<comment type="caution">
    <text evidence="5">The sequence shown here is derived from an EMBL/GenBank/DDBJ whole genome shotgun (WGS) entry which is preliminary data.</text>
</comment>
<keyword evidence="3" id="KW-0238">DNA-binding</keyword>
<keyword evidence="6" id="KW-1185">Reference proteome</keyword>
<dbReference type="InterPro" id="IPR036086">
    <property type="entry name" value="ParB/Sulfiredoxin_sf"/>
</dbReference>
<sequence length="264" mass="28529">MCTLAIDAVTPNPDQPRKHFADEALEALATSLRARGVLQPVLVRPLGDGRFALIAGERRWRAAQLAGLTELPAFVRGDTDDATALELALIENAAREDLTPVEEARTLSTLINDLGLTQGALGKRIGRSRADVANTLRLLDLPDEVLDLISEGRLSKGHGKSLLVAKTAEQRINLAQRAVAKNWSVRQLERAIQGTPKKSSKRTETNRAVADELNARAAHAIDLPVSVRALSEGFAVRVVAADRETAEQILAHLRDSAAPDTSQR</sequence>
<evidence type="ECO:0000259" key="4">
    <source>
        <dbReference type="SMART" id="SM00470"/>
    </source>
</evidence>
<gene>
    <name evidence="5" type="ORF">C8N24_0649</name>
</gene>
<dbReference type="GO" id="GO:0007059">
    <property type="term" value="P:chromosome segregation"/>
    <property type="evidence" value="ECO:0007669"/>
    <property type="project" value="UniProtKB-KW"/>
</dbReference>
<dbReference type="EMBL" id="RBIL01000001">
    <property type="protein sequence ID" value="RKQ90834.1"/>
    <property type="molecule type" value="Genomic_DNA"/>
</dbReference>
<evidence type="ECO:0000256" key="1">
    <source>
        <dbReference type="ARBA" id="ARBA00006295"/>
    </source>
</evidence>
<protein>
    <submittedName>
        <fullName evidence="5">ParB family chromosome partitioning protein</fullName>
    </submittedName>
</protein>
<dbReference type="GO" id="GO:0003677">
    <property type="term" value="F:DNA binding"/>
    <property type="evidence" value="ECO:0007669"/>
    <property type="project" value="UniProtKB-KW"/>
</dbReference>
<evidence type="ECO:0000256" key="2">
    <source>
        <dbReference type="ARBA" id="ARBA00022829"/>
    </source>
</evidence>
<proteinExistence type="inferred from homology"/>